<evidence type="ECO:0000313" key="6">
    <source>
        <dbReference type="Proteomes" id="UP000245754"/>
    </source>
</evidence>
<dbReference type="GO" id="GO:0016405">
    <property type="term" value="F:CoA-ligase activity"/>
    <property type="evidence" value="ECO:0007669"/>
    <property type="project" value="InterPro"/>
</dbReference>
<feature type="region of interest" description="Disordered" evidence="2">
    <location>
        <begin position="11"/>
        <end position="55"/>
    </location>
</feature>
<name>A0A316EWJ2_9BURK</name>
<evidence type="ECO:0000256" key="2">
    <source>
        <dbReference type="SAM" id="MobiDB-lite"/>
    </source>
</evidence>
<accession>A0A316EWJ2</accession>
<dbReference type="Proteomes" id="UP000245754">
    <property type="component" value="Unassembled WGS sequence"/>
</dbReference>
<dbReference type="PANTHER" id="PTHR43352">
    <property type="entry name" value="ACETYL-COA SYNTHETASE"/>
    <property type="match status" value="1"/>
</dbReference>
<dbReference type="Gene3D" id="3.30.300.30">
    <property type="match status" value="1"/>
</dbReference>
<dbReference type="SUPFAM" id="SSF56801">
    <property type="entry name" value="Acetyl-CoA synthetase-like"/>
    <property type="match status" value="1"/>
</dbReference>
<dbReference type="GO" id="GO:0005524">
    <property type="term" value="F:ATP binding"/>
    <property type="evidence" value="ECO:0007669"/>
    <property type="project" value="InterPro"/>
</dbReference>
<evidence type="ECO:0000313" key="5">
    <source>
        <dbReference type="EMBL" id="PWK37064.1"/>
    </source>
</evidence>
<evidence type="ECO:0000259" key="4">
    <source>
        <dbReference type="Pfam" id="PF13193"/>
    </source>
</evidence>
<dbReference type="PANTHER" id="PTHR43352:SF1">
    <property type="entry name" value="ANTHRANILATE--COA LIGASE"/>
    <property type="match status" value="1"/>
</dbReference>
<reference evidence="5 6" key="1">
    <citation type="submission" date="2018-05" db="EMBL/GenBank/DDBJ databases">
        <title>Genomic Encyclopedia of Type Strains, Phase IV (KMG-V): Genome sequencing to study the core and pangenomes of soil and plant-associated prokaryotes.</title>
        <authorList>
            <person name="Whitman W."/>
        </authorList>
    </citation>
    <scope>NUCLEOTIDE SEQUENCE [LARGE SCALE GENOMIC DNA]</scope>
    <source>
        <strain evidence="5 6">SLV-132</strain>
    </source>
</reference>
<dbReference type="InterPro" id="IPR000873">
    <property type="entry name" value="AMP-dep_synth/lig_dom"/>
</dbReference>
<evidence type="ECO:0000256" key="1">
    <source>
        <dbReference type="ARBA" id="ARBA00022598"/>
    </source>
</evidence>
<dbReference type="InterPro" id="IPR011957">
    <property type="entry name" value="Benz_CoA_lig"/>
</dbReference>
<dbReference type="AlphaFoldDB" id="A0A316EWJ2"/>
<dbReference type="InterPro" id="IPR025110">
    <property type="entry name" value="AMP-bd_C"/>
</dbReference>
<proteinExistence type="predicted"/>
<feature type="domain" description="AMP-binding enzyme C-terminal" evidence="4">
    <location>
        <begin position="517"/>
        <end position="595"/>
    </location>
</feature>
<dbReference type="Gene3D" id="3.40.50.980">
    <property type="match status" value="1"/>
</dbReference>
<keyword evidence="6" id="KW-1185">Reference proteome</keyword>
<gene>
    <name evidence="5" type="ORF">C7419_101943</name>
</gene>
<dbReference type="GO" id="GO:0016878">
    <property type="term" value="F:acid-thiol ligase activity"/>
    <property type="evidence" value="ECO:0007669"/>
    <property type="project" value="TreeGrafter"/>
</dbReference>
<evidence type="ECO:0000259" key="3">
    <source>
        <dbReference type="Pfam" id="PF00501"/>
    </source>
</evidence>
<organism evidence="5 6">
    <name type="scientific">Cupriavidus plantarum</name>
    <dbReference type="NCBI Taxonomy" id="942865"/>
    <lineage>
        <taxon>Bacteria</taxon>
        <taxon>Pseudomonadati</taxon>
        <taxon>Pseudomonadota</taxon>
        <taxon>Betaproteobacteria</taxon>
        <taxon>Burkholderiales</taxon>
        <taxon>Burkholderiaceae</taxon>
        <taxon>Cupriavidus</taxon>
    </lineage>
</organism>
<dbReference type="Gene3D" id="2.30.38.10">
    <property type="entry name" value="Luciferase, Domain 3"/>
    <property type="match status" value="1"/>
</dbReference>
<keyword evidence="1 5" id="KW-0436">Ligase</keyword>
<dbReference type="Pfam" id="PF00501">
    <property type="entry name" value="AMP-binding"/>
    <property type="match status" value="1"/>
</dbReference>
<dbReference type="CDD" id="cd05959">
    <property type="entry name" value="BCL_4HBCL"/>
    <property type="match status" value="1"/>
</dbReference>
<dbReference type="RefSeq" id="WP_109580831.1">
    <property type="nucleotide sequence ID" value="NZ_QGGT01000001.1"/>
</dbReference>
<comment type="caution">
    <text evidence="5">The sequence shown here is derived from an EMBL/GenBank/DDBJ whole genome shotgun (WGS) entry which is preliminary data.</text>
</comment>
<sequence>MTPPVTAKLLAGARSSPPDHAATGSGHSGVDAPTSVGPSLGTRAGTAAAPSADSITQLPPRYNAAHDLLSRNLAAGRGNKVAYLDDEGATTYAELDARCRAFAAALRRAGYRREERVLVCALDTIDFPTVFLGCLLAGVVPVAVNTLLTADDYAYMLEHSGARAVVVSGTLLPCMQAAFDKLGATPATPAGPDLIVARPGDEDHAPRTVSAMLAAVDADPADADPPVVPPAAPSVAPEVAPSVAPHVAPTGPDDMAFWLYSSGSTGRPKGTVHTHGNLFHTADLYARRVLGLREDDVVYSAAKLFFAYGLGNALTFPLSVGATTVLMAERPTPQAVFRCLTQHRPTVFCGVPTLFAGMLAATGLPTRGDVAMRICTSAGEALPRDIGDRFLAHFGCDILDGIGSTEMLHIFLSNRPGDVRYGTTGKPVPGYELRLLDEQGAPCAAGEIGDLYIKGPTAALMYWCHNDSDRDRNREVFVGGWTRSGDKYVRDADGYYTYAGRSDDMLKVGGIYVSPFEVEAALAQHPSVLEAAVIGVTDADALVKPKAFVVLRPGMAWHEGMAAELQTFVKSRLAPYKYPRQIECVDELPKTATGKIQRFRLRQREAALSAERAERAERRGRAAQ</sequence>
<dbReference type="EMBL" id="QGGT01000001">
    <property type="protein sequence ID" value="PWK37064.1"/>
    <property type="molecule type" value="Genomic_DNA"/>
</dbReference>
<dbReference type="Gene3D" id="3.40.50.12820">
    <property type="match status" value="1"/>
</dbReference>
<dbReference type="InterPro" id="IPR045851">
    <property type="entry name" value="AMP-bd_C_sf"/>
</dbReference>
<dbReference type="GO" id="GO:0044550">
    <property type="term" value="P:secondary metabolite biosynthetic process"/>
    <property type="evidence" value="ECO:0007669"/>
    <property type="project" value="TreeGrafter"/>
</dbReference>
<feature type="domain" description="AMP-dependent synthetase/ligase" evidence="3">
    <location>
        <begin position="74"/>
        <end position="463"/>
    </location>
</feature>
<dbReference type="Pfam" id="PF13193">
    <property type="entry name" value="AMP-binding_C"/>
    <property type="match status" value="1"/>
</dbReference>
<dbReference type="NCBIfam" id="TIGR02262">
    <property type="entry name" value="benz_CoA_lig"/>
    <property type="match status" value="1"/>
</dbReference>
<protein>
    <submittedName>
        <fullName evidence="5">Benzoate-CoA ligase</fullName>
    </submittedName>
</protein>